<evidence type="ECO:0000256" key="3">
    <source>
        <dbReference type="ARBA" id="ARBA00022679"/>
    </source>
</evidence>
<organism evidence="9 10">
    <name type="scientific">Vibrio zhanjiangensis</name>
    <dbReference type="NCBI Taxonomy" id="1046128"/>
    <lineage>
        <taxon>Bacteria</taxon>
        <taxon>Pseudomonadati</taxon>
        <taxon>Pseudomonadota</taxon>
        <taxon>Gammaproteobacteria</taxon>
        <taxon>Vibrionales</taxon>
        <taxon>Vibrionaceae</taxon>
        <taxon>Vibrio</taxon>
    </lineage>
</organism>
<proteinExistence type="inferred from homology"/>
<dbReference type="Gene3D" id="3.40.1160.10">
    <property type="entry name" value="Acetylglutamate kinase-like"/>
    <property type="match status" value="1"/>
</dbReference>
<feature type="domain" description="Aspartate/glutamate/uridylate kinase" evidence="8">
    <location>
        <begin position="5"/>
        <end position="291"/>
    </location>
</feature>
<protein>
    <recommendedName>
        <fullName evidence="2">aspartate kinase</fullName>
        <ecNumber evidence="2">2.7.2.4</ecNumber>
    </recommendedName>
</protein>
<reference evidence="10" key="1">
    <citation type="journal article" date="2019" name="Int. J. Syst. Evol. Microbiol.">
        <title>The Global Catalogue of Microorganisms (GCM) 10K type strain sequencing project: providing services to taxonomists for standard genome sequencing and annotation.</title>
        <authorList>
            <consortium name="The Broad Institute Genomics Platform"/>
            <consortium name="The Broad Institute Genome Sequencing Center for Infectious Disease"/>
            <person name="Wu L."/>
            <person name="Ma J."/>
        </authorList>
    </citation>
    <scope>NUCLEOTIDE SEQUENCE [LARGE SCALE GENOMIC DNA]</scope>
    <source>
        <strain evidence="10">NBRC 108723</strain>
    </source>
</reference>
<comment type="similarity">
    <text evidence="1">Belongs to the aspartokinase family.</text>
</comment>
<evidence type="ECO:0000313" key="9">
    <source>
        <dbReference type="EMBL" id="GLT16416.1"/>
    </source>
</evidence>
<dbReference type="Proteomes" id="UP001157138">
    <property type="component" value="Unassembled WGS sequence"/>
</dbReference>
<name>A0ABQ6ETN3_9VIBR</name>
<dbReference type="GO" id="GO:0016301">
    <property type="term" value="F:kinase activity"/>
    <property type="evidence" value="ECO:0007669"/>
    <property type="project" value="UniProtKB-KW"/>
</dbReference>
<evidence type="ECO:0000256" key="4">
    <source>
        <dbReference type="ARBA" id="ARBA00022741"/>
    </source>
</evidence>
<evidence type="ECO:0000256" key="1">
    <source>
        <dbReference type="ARBA" id="ARBA00010122"/>
    </source>
</evidence>
<sequence>MSHRVEKVGGSSMIAFDSVLKNIILRPKEKSLYNRIVVVTAYQGITDALLESTNSRELGVYQRILCGDNSWEAALASITQRLLLLNDNLFADPILRIQADDFIQDRVSQTRQWIHEHLSNMHLDTIVHEDSSALIRERLASIGEAHSAFNTVLKAKRYGVKARFLDLLGAPEKPRGPLDKQIKTSLEELNLDNELPVVAGCASNSTIDSFQTDRRYGDLTLSKIAVLTKAKQAIIYKPHHLSTGDPDLVGVDHSSPLGQSNYQVAQEIVSLTNDVVHPSAIKELSNQDINLNVKCTFDPEHPGTVISNNYQSEDNHIDVITGKQDVYALKVEINDCSQYLDKLFALLATSNINMLYSDMKGRILSSYFNCLPAESGLVLGKVKKLLPDVEVSIQKVALISVIGTNIMANRSLHLGCSALEKQGIVPDAIHICGNDSSIKFVVACSQYRASTCALHHAFFQ</sequence>
<gene>
    <name evidence="9" type="ORF">GCM10007938_01920</name>
</gene>
<dbReference type="PANTHER" id="PTHR21499">
    <property type="entry name" value="ASPARTATE KINASE"/>
    <property type="match status" value="1"/>
</dbReference>
<dbReference type="EMBL" id="BSPW01000005">
    <property type="protein sequence ID" value="GLT16416.1"/>
    <property type="molecule type" value="Genomic_DNA"/>
</dbReference>
<dbReference type="EC" id="2.7.2.4" evidence="2"/>
<dbReference type="InterPro" id="IPR036393">
    <property type="entry name" value="AceGlu_kinase-like_sf"/>
</dbReference>
<keyword evidence="6" id="KW-0067">ATP-binding</keyword>
<keyword evidence="10" id="KW-1185">Reference proteome</keyword>
<dbReference type="SUPFAM" id="SSF53633">
    <property type="entry name" value="Carbamate kinase-like"/>
    <property type="match status" value="1"/>
</dbReference>
<evidence type="ECO:0000256" key="6">
    <source>
        <dbReference type="ARBA" id="ARBA00022840"/>
    </source>
</evidence>
<comment type="caution">
    <text evidence="9">The sequence shown here is derived from an EMBL/GenBank/DDBJ whole genome shotgun (WGS) entry which is preliminary data.</text>
</comment>
<evidence type="ECO:0000256" key="7">
    <source>
        <dbReference type="ARBA" id="ARBA00047872"/>
    </source>
</evidence>
<evidence type="ECO:0000313" key="10">
    <source>
        <dbReference type="Proteomes" id="UP001157138"/>
    </source>
</evidence>
<evidence type="ECO:0000256" key="5">
    <source>
        <dbReference type="ARBA" id="ARBA00022777"/>
    </source>
</evidence>
<dbReference type="RefSeq" id="WP_284190346.1">
    <property type="nucleotide sequence ID" value="NZ_BSPW01000005.1"/>
</dbReference>
<evidence type="ECO:0000256" key="2">
    <source>
        <dbReference type="ARBA" id="ARBA00013059"/>
    </source>
</evidence>
<evidence type="ECO:0000259" key="8">
    <source>
        <dbReference type="Pfam" id="PF00696"/>
    </source>
</evidence>
<dbReference type="PANTHER" id="PTHR21499:SF3">
    <property type="entry name" value="ASPARTOKINASE"/>
    <property type="match status" value="1"/>
</dbReference>
<keyword evidence="4" id="KW-0547">Nucleotide-binding</keyword>
<comment type="catalytic activity">
    <reaction evidence="7">
        <text>L-aspartate + ATP = 4-phospho-L-aspartate + ADP</text>
        <dbReference type="Rhea" id="RHEA:23776"/>
        <dbReference type="ChEBI" id="CHEBI:29991"/>
        <dbReference type="ChEBI" id="CHEBI:30616"/>
        <dbReference type="ChEBI" id="CHEBI:57535"/>
        <dbReference type="ChEBI" id="CHEBI:456216"/>
        <dbReference type="EC" id="2.7.2.4"/>
    </reaction>
</comment>
<dbReference type="Gene3D" id="3.30.2130.10">
    <property type="entry name" value="VC0802-like"/>
    <property type="match status" value="1"/>
</dbReference>
<keyword evidence="5 9" id="KW-0418">Kinase</keyword>
<dbReference type="Pfam" id="PF00696">
    <property type="entry name" value="AA_kinase"/>
    <property type="match status" value="1"/>
</dbReference>
<accession>A0ABQ6ETN3</accession>
<keyword evidence="3" id="KW-0808">Transferase</keyword>
<dbReference type="InterPro" id="IPR001048">
    <property type="entry name" value="Asp/Glu/Uridylate_kinase"/>
</dbReference>